<accession>A0A9N8EHX9</accession>
<gene>
    <name evidence="3" type="ORF">SEMRO_964_G225410.1</name>
</gene>
<organism evidence="3 4">
    <name type="scientific">Seminavis robusta</name>
    <dbReference type="NCBI Taxonomy" id="568900"/>
    <lineage>
        <taxon>Eukaryota</taxon>
        <taxon>Sar</taxon>
        <taxon>Stramenopiles</taxon>
        <taxon>Ochrophyta</taxon>
        <taxon>Bacillariophyta</taxon>
        <taxon>Bacillariophyceae</taxon>
        <taxon>Bacillariophycidae</taxon>
        <taxon>Naviculales</taxon>
        <taxon>Naviculaceae</taxon>
        <taxon>Seminavis</taxon>
    </lineage>
</organism>
<dbReference type="EMBL" id="CAICTM010000962">
    <property type="protein sequence ID" value="CAB9518795.1"/>
    <property type="molecule type" value="Genomic_DNA"/>
</dbReference>
<comment type="caution">
    <text evidence="3">The sequence shown here is derived from an EMBL/GenBank/DDBJ whole genome shotgun (WGS) entry which is preliminary data.</text>
</comment>
<reference evidence="3" key="1">
    <citation type="submission" date="2020-06" db="EMBL/GenBank/DDBJ databases">
        <authorList>
            <consortium name="Plant Systems Biology data submission"/>
        </authorList>
    </citation>
    <scope>NUCLEOTIDE SEQUENCE</scope>
    <source>
        <strain evidence="3">D6</strain>
    </source>
</reference>
<keyword evidence="2" id="KW-0732">Signal</keyword>
<evidence type="ECO:0000256" key="1">
    <source>
        <dbReference type="SAM" id="MobiDB-lite"/>
    </source>
</evidence>
<feature type="compositionally biased region" description="Low complexity" evidence="1">
    <location>
        <begin position="118"/>
        <end position="147"/>
    </location>
</feature>
<proteinExistence type="predicted"/>
<feature type="region of interest" description="Disordered" evidence="1">
    <location>
        <begin position="431"/>
        <end position="470"/>
    </location>
</feature>
<evidence type="ECO:0000256" key="2">
    <source>
        <dbReference type="SAM" id="SignalP"/>
    </source>
</evidence>
<dbReference type="OrthoDB" id="48811at2759"/>
<feature type="compositionally biased region" description="Low complexity" evidence="1">
    <location>
        <begin position="85"/>
        <end position="110"/>
    </location>
</feature>
<protein>
    <submittedName>
        <fullName evidence="3">Uncharacterized protein</fullName>
    </submittedName>
</protein>
<name>A0A9N8EHX9_9STRA</name>
<evidence type="ECO:0000313" key="4">
    <source>
        <dbReference type="Proteomes" id="UP001153069"/>
    </source>
</evidence>
<dbReference type="Proteomes" id="UP001153069">
    <property type="component" value="Unassembled WGS sequence"/>
</dbReference>
<keyword evidence="4" id="KW-1185">Reference proteome</keyword>
<feature type="compositionally biased region" description="Polar residues" evidence="1">
    <location>
        <begin position="461"/>
        <end position="470"/>
    </location>
</feature>
<feature type="chain" id="PRO_5040324739" evidence="2">
    <location>
        <begin position="26"/>
        <end position="470"/>
    </location>
</feature>
<sequence>MALPIRKLLLSFLVALTAFCHFANAFQGTCTTSSLSKSIDTPRPLVVLEVGGYLDSLGGGDNSNNDNQKPPDNAYAPKLPPPDTASQQLPNQQYAQQQQSMPSYPQQAQPTTMNPYDQQQQYQQQHQDPYGQPQQQQFQQGMNPYGQKQKPRSLSDMISLEDDDDDPMGFFAGQQQHQPMIQQQPNPDDDTQDIDGAVLTEDMKQRAKASHDAPEEEASQGGQLFRSLMARAQERAAQQQIILQQQQQYMQPQQQQQTNADIQIPANAMDLSVEDQARLFREIMALRQQGQQQQQQFQQQQFQQQQEHPALSSSYAKIQMPTYPYANPPNPDQKNFLPPGIGFDGRKIGRNRDAEIISTTADVYFAQLKRDSTTRNLARYAGDDDKANAVFHDAGIQEITGPAANPHLADRRANRDQEFVETVPEEMLLFQDYNEKPKDRSYSGVSYKEQIMARRRKRQQQQEGNSNQND</sequence>
<evidence type="ECO:0000313" key="3">
    <source>
        <dbReference type="EMBL" id="CAB9518795.1"/>
    </source>
</evidence>
<feature type="region of interest" description="Disordered" evidence="1">
    <location>
        <begin position="57"/>
        <end position="172"/>
    </location>
</feature>
<feature type="signal peptide" evidence="2">
    <location>
        <begin position="1"/>
        <end position="25"/>
    </location>
</feature>
<dbReference type="AlphaFoldDB" id="A0A9N8EHX9"/>